<evidence type="ECO:0000313" key="1">
    <source>
        <dbReference type="Ensembl" id="ENSOARP00020029746.2"/>
    </source>
</evidence>
<reference evidence="1" key="3">
    <citation type="submission" date="2025-09" db="UniProtKB">
        <authorList>
            <consortium name="Ensembl"/>
        </authorList>
    </citation>
    <scope>IDENTIFICATION</scope>
</reference>
<name>A0AC11CIH2_SHEEP</name>
<dbReference type="Ensembl" id="ENSOART00020035980.2">
    <property type="protein sequence ID" value="ENSOARP00020029746.2"/>
    <property type="gene ID" value="ENSOARG00020023089.2"/>
</dbReference>
<accession>A0AC11CIH2</accession>
<protein>
    <submittedName>
        <fullName evidence="1">Uncharacterized protein</fullName>
    </submittedName>
</protein>
<reference evidence="1" key="1">
    <citation type="submission" date="2020-11" db="EMBL/GenBank/DDBJ databases">
        <authorList>
            <person name="Davenport K.M."/>
            <person name="Bickhart D.M."/>
            <person name="Smith T.P.L."/>
            <person name="Murdoch B.M."/>
            <person name="Rosen B.D."/>
        </authorList>
    </citation>
    <scope>NUCLEOTIDE SEQUENCE [LARGE SCALE GENOMIC DNA]</scope>
    <source>
        <strain evidence="1">OAR_USU_Benz2616</strain>
    </source>
</reference>
<proteinExistence type="predicted"/>
<gene>
    <name evidence="1" type="primary">DBI</name>
</gene>
<reference evidence="1" key="2">
    <citation type="submission" date="2025-08" db="UniProtKB">
        <authorList>
            <consortium name="Ensembl"/>
        </authorList>
    </citation>
    <scope>IDENTIFICATION</scope>
</reference>
<organism evidence="1">
    <name type="scientific">Ovis aries</name>
    <name type="common">Sheep</name>
    <dbReference type="NCBI Taxonomy" id="9940"/>
    <lineage>
        <taxon>Eukaryota</taxon>
        <taxon>Metazoa</taxon>
        <taxon>Chordata</taxon>
        <taxon>Craniata</taxon>
        <taxon>Vertebrata</taxon>
        <taxon>Euteleostomi</taxon>
        <taxon>Mammalia</taxon>
        <taxon>Eutheria</taxon>
        <taxon>Laurasiatheria</taxon>
        <taxon>Artiodactyla</taxon>
        <taxon>Ruminantia</taxon>
        <taxon>Pecora</taxon>
        <taxon>Bovidae</taxon>
        <taxon>Caprinae</taxon>
        <taxon>Ovis</taxon>
    </lineage>
</organism>
<sequence>NLRSSASTPCLLLRWSFPTVSREPNSRSDQLAVTTENAVLPLSSPAPGVPFGSSPLRLRKQTLPGSSGVDSEVGSVGWLGTPPAYIWLLIGCLSWSEHRWRGLRLRFQRRCQLSLLCSCFLLFAASAGFLESLQHRRHVSGNMRAQPWLRRYHEAGSWCGVIPQTQPRRVFPFCALLLFLDPCPAQTEQNPAEFDKAAEEVKQLKTKPADEEMLFIYSHYKQATVGDINTERPGMLDFKGKAKWDAWNELKGTSKEDAMKAYVDKVEELKKKYGI</sequence>